<comment type="caution">
    <text evidence="1">The sequence shown here is derived from an EMBL/GenBank/DDBJ whole genome shotgun (WGS) entry which is preliminary data.</text>
</comment>
<sequence length="42" mass="4604">MGFHPNTSHELIIQTLAQSDKEIQSYPSTSAGYRDGALIVAR</sequence>
<organism evidence="1 2">
    <name type="scientific">Adineta steineri</name>
    <dbReference type="NCBI Taxonomy" id="433720"/>
    <lineage>
        <taxon>Eukaryota</taxon>
        <taxon>Metazoa</taxon>
        <taxon>Spiralia</taxon>
        <taxon>Gnathifera</taxon>
        <taxon>Rotifera</taxon>
        <taxon>Eurotatoria</taxon>
        <taxon>Bdelloidea</taxon>
        <taxon>Adinetida</taxon>
        <taxon>Adinetidae</taxon>
        <taxon>Adineta</taxon>
    </lineage>
</organism>
<proteinExistence type="predicted"/>
<evidence type="ECO:0000313" key="2">
    <source>
        <dbReference type="Proteomes" id="UP000663881"/>
    </source>
</evidence>
<gene>
    <name evidence="1" type="ORF">OKA104_LOCUS46662</name>
</gene>
<feature type="non-terminal residue" evidence="1">
    <location>
        <position position="42"/>
    </location>
</feature>
<dbReference type="AlphaFoldDB" id="A0A820IJ71"/>
<accession>A0A820IJ71</accession>
<name>A0A820IJ71_9BILA</name>
<protein>
    <submittedName>
        <fullName evidence="1">Uncharacterized protein</fullName>
    </submittedName>
</protein>
<reference evidence="1" key="1">
    <citation type="submission" date="2021-02" db="EMBL/GenBank/DDBJ databases">
        <authorList>
            <person name="Nowell W R."/>
        </authorList>
    </citation>
    <scope>NUCLEOTIDE SEQUENCE</scope>
</reference>
<evidence type="ECO:0000313" key="1">
    <source>
        <dbReference type="EMBL" id="CAF4309811.1"/>
    </source>
</evidence>
<dbReference type="Proteomes" id="UP000663881">
    <property type="component" value="Unassembled WGS sequence"/>
</dbReference>
<dbReference type="EMBL" id="CAJOAY010017320">
    <property type="protein sequence ID" value="CAF4309811.1"/>
    <property type="molecule type" value="Genomic_DNA"/>
</dbReference>